<evidence type="ECO:0000313" key="2">
    <source>
        <dbReference type="EMBL" id="VDM98607.1"/>
    </source>
</evidence>
<proteinExistence type="predicted"/>
<evidence type="ECO:0000313" key="4">
    <source>
        <dbReference type="WBParaSite" id="TCLT_0000257301-mRNA-1"/>
    </source>
</evidence>
<dbReference type="OrthoDB" id="10608431at2759"/>
<dbReference type="Proteomes" id="UP000276776">
    <property type="component" value="Unassembled WGS sequence"/>
</dbReference>
<reference evidence="4" key="1">
    <citation type="submission" date="2017-02" db="UniProtKB">
        <authorList>
            <consortium name="WormBaseParasite"/>
        </authorList>
    </citation>
    <scope>IDENTIFICATION</scope>
</reference>
<evidence type="ECO:0000313" key="3">
    <source>
        <dbReference type="Proteomes" id="UP000276776"/>
    </source>
</evidence>
<evidence type="ECO:0000256" key="1">
    <source>
        <dbReference type="SAM" id="MobiDB-lite"/>
    </source>
</evidence>
<feature type="region of interest" description="Disordered" evidence="1">
    <location>
        <begin position="1"/>
        <end position="61"/>
    </location>
</feature>
<protein>
    <submittedName>
        <fullName evidence="2 4">Uncharacterized protein</fullName>
    </submittedName>
</protein>
<sequence>MQINQSKSVAYSEQRLNVTNTEVSTSDKMPSTPSATAREETEAAESPSTSNNLETRQARGQIQAKRFLAERRMLKKIIKDDITPPSFVVNQTQTSTSRRIMENERGAVNMLHIQEDSQASQAGMLEGRVRLYETEMQKRMKEFVNYVRSLITQSFVS</sequence>
<feature type="compositionally biased region" description="Polar residues" evidence="1">
    <location>
        <begin position="1"/>
        <end position="29"/>
    </location>
</feature>
<organism evidence="4">
    <name type="scientific">Thelazia callipaeda</name>
    <name type="common">Oriental eyeworm</name>
    <name type="synonym">Parasitic nematode</name>
    <dbReference type="NCBI Taxonomy" id="103827"/>
    <lineage>
        <taxon>Eukaryota</taxon>
        <taxon>Metazoa</taxon>
        <taxon>Ecdysozoa</taxon>
        <taxon>Nematoda</taxon>
        <taxon>Chromadorea</taxon>
        <taxon>Rhabditida</taxon>
        <taxon>Spirurina</taxon>
        <taxon>Spiruromorpha</taxon>
        <taxon>Thelazioidea</taxon>
        <taxon>Thelaziidae</taxon>
        <taxon>Thelazia</taxon>
    </lineage>
</organism>
<gene>
    <name evidence="2" type="ORF">TCLT_LOCUS2574</name>
</gene>
<keyword evidence="3" id="KW-1185">Reference proteome</keyword>
<reference evidence="2 3" key="2">
    <citation type="submission" date="2018-11" db="EMBL/GenBank/DDBJ databases">
        <authorList>
            <consortium name="Pathogen Informatics"/>
        </authorList>
    </citation>
    <scope>NUCLEOTIDE SEQUENCE [LARGE SCALE GENOMIC DNA]</scope>
</reference>
<dbReference type="EMBL" id="UYYF01000569">
    <property type="protein sequence ID" value="VDM98607.1"/>
    <property type="molecule type" value="Genomic_DNA"/>
</dbReference>
<feature type="compositionally biased region" description="Polar residues" evidence="1">
    <location>
        <begin position="51"/>
        <end position="60"/>
    </location>
</feature>
<accession>A0A0N5CQS3</accession>
<dbReference type="STRING" id="103827.A0A0N5CQS3"/>
<name>A0A0N5CQS3_THECL</name>
<dbReference type="WBParaSite" id="TCLT_0000257301-mRNA-1">
    <property type="protein sequence ID" value="TCLT_0000257301-mRNA-1"/>
    <property type="gene ID" value="TCLT_0000257301"/>
</dbReference>
<dbReference type="AlphaFoldDB" id="A0A0N5CQS3"/>